<keyword evidence="3" id="KW-1185">Reference proteome</keyword>
<sequence length="338" mass="37608">MSQMDRRPADHTGEAAVGDVTSVSLFGELLSRVEDETDRVLLLARVGLEYSDRNLSQALGIERSTVDARIQAIISTLREDRVLTSRLKDVHRAGRPENYLALAVQLGLQEWFCSWCQRLMIQAERGARRNTCSNLCRSRLFRAGGVGWKSRLDGRQAPAVSPRAPARPPAGFTAAPDDLLEKLVRTINRNVQWWSPERQLRDRAALLLGMTCALGLTPADIAALDADDMMRTEKGLELRLFRRTSQPVRYLTIAVRRDAGIICPATALMMWRRQLTSERPGPGPLFVQLTEAGHFNSKLLRITGHAVARIAVAAVTGAMEENEPRRLNPTAPMLSLLK</sequence>
<dbReference type="RefSeq" id="WP_378065058.1">
    <property type="nucleotide sequence ID" value="NZ_JBHSBL010000005.1"/>
</dbReference>
<dbReference type="EMBL" id="JBHSBL010000005">
    <property type="protein sequence ID" value="MFC4064019.1"/>
    <property type="molecule type" value="Genomic_DNA"/>
</dbReference>
<reference evidence="3" key="1">
    <citation type="journal article" date="2019" name="Int. J. Syst. Evol. Microbiol.">
        <title>The Global Catalogue of Microorganisms (GCM) 10K type strain sequencing project: providing services to taxonomists for standard genome sequencing and annotation.</title>
        <authorList>
            <consortium name="The Broad Institute Genomics Platform"/>
            <consortium name="The Broad Institute Genome Sequencing Center for Infectious Disease"/>
            <person name="Wu L."/>
            <person name="Ma J."/>
        </authorList>
    </citation>
    <scope>NUCLEOTIDE SEQUENCE [LARGE SCALE GENOMIC DNA]</scope>
    <source>
        <strain evidence="3">TBRC 5832</strain>
    </source>
</reference>
<organism evidence="2 3">
    <name type="scientific">Actinoplanes subglobosus</name>
    <dbReference type="NCBI Taxonomy" id="1547892"/>
    <lineage>
        <taxon>Bacteria</taxon>
        <taxon>Bacillati</taxon>
        <taxon>Actinomycetota</taxon>
        <taxon>Actinomycetes</taxon>
        <taxon>Micromonosporales</taxon>
        <taxon>Micromonosporaceae</taxon>
        <taxon>Actinoplanes</taxon>
    </lineage>
</organism>
<protein>
    <submittedName>
        <fullName evidence="2">Uncharacterized protein</fullName>
    </submittedName>
</protein>
<evidence type="ECO:0000313" key="3">
    <source>
        <dbReference type="Proteomes" id="UP001595867"/>
    </source>
</evidence>
<gene>
    <name evidence="2" type="ORF">ACFO0C_03695</name>
</gene>
<evidence type="ECO:0000313" key="2">
    <source>
        <dbReference type="EMBL" id="MFC4064019.1"/>
    </source>
</evidence>
<dbReference type="Proteomes" id="UP001595867">
    <property type="component" value="Unassembled WGS sequence"/>
</dbReference>
<accession>A0ABV8IIG4</accession>
<name>A0ABV8IIG4_9ACTN</name>
<dbReference type="SUPFAM" id="SSF56349">
    <property type="entry name" value="DNA breaking-rejoining enzymes"/>
    <property type="match status" value="1"/>
</dbReference>
<comment type="caution">
    <text evidence="2">The sequence shown here is derived from an EMBL/GenBank/DDBJ whole genome shotgun (WGS) entry which is preliminary data.</text>
</comment>
<evidence type="ECO:0000256" key="1">
    <source>
        <dbReference type="ARBA" id="ARBA00023172"/>
    </source>
</evidence>
<keyword evidence="1" id="KW-0233">DNA recombination</keyword>
<proteinExistence type="predicted"/>
<dbReference type="Gene3D" id="1.10.443.10">
    <property type="entry name" value="Intergrase catalytic core"/>
    <property type="match status" value="1"/>
</dbReference>
<dbReference type="InterPro" id="IPR011010">
    <property type="entry name" value="DNA_brk_join_enz"/>
</dbReference>
<dbReference type="InterPro" id="IPR013762">
    <property type="entry name" value="Integrase-like_cat_sf"/>
</dbReference>